<accession>A0A1H7Y843</accession>
<dbReference type="InterPro" id="IPR010235">
    <property type="entry name" value="HepT"/>
</dbReference>
<dbReference type="RefSeq" id="WP_175481980.1">
    <property type="nucleotide sequence ID" value="NZ_FOCE01000001.1"/>
</dbReference>
<evidence type="ECO:0000313" key="2">
    <source>
        <dbReference type="Proteomes" id="UP000198761"/>
    </source>
</evidence>
<dbReference type="GO" id="GO:0016740">
    <property type="term" value="F:transferase activity"/>
    <property type="evidence" value="ECO:0007669"/>
    <property type="project" value="UniProtKB-KW"/>
</dbReference>
<dbReference type="Proteomes" id="UP000198761">
    <property type="component" value="Unassembled WGS sequence"/>
</dbReference>
<dbReference type="Gene3D" id="1.20.120.330">
    <property type="entry name" value="Nucleotidyltransferases domain 2"/>
    <property type="match status" value="1"/>
</dbReference>
<keyword evidence="2" id="KW-1185">Reference proteome</keyword>
<reference evidence="1 2" key="1">
    <citation type="submission" date="2016-10" db="EMBL/GenBank/DDBJ databases">
        <authorList>
            <person name="de Groot N.N."/>
        </authorList>
    </citation>
    <scope>NUCLEOTIDE SEQUENCE [LARGE SCALE GENOMIC DNA]</scope>
    <source>
        <strain evidence="1 2">DSM 3857</strain>
    </source>
</reference>
<name>A0A1H7Y843_9RHOB</name>
<organism evidence="1 2">
    <name type="scientific">Gemmobacter aquatilis</name>
    <dbReference type="NCBI Taxonomy" id="933059"/>
    <lineage>
        <taxon>Bacteria</taxon>
        <taxon>Pseudomonadati</taxon>
        <taxon>Pseudomonadota</taxon>
        <taxon>Alphaproteobacteria</taxon>
        <taxon>Rhodobacterales</taxon>
        <taxon>Paracoccaceae</taxon>
        <taxon>Gemmobacter</taxon>
    </lineage>
</organism>
<protein>
    <submittedName>
        <fullName evidence="1">Nucleotidyltransferase substrate binding protein, HI0074 family</fullName>
    </submittedName>
</protein>
<keyword evidence="1" id="KW-0808">Transferase</keyword>
<proteinExistence type="predicted"/>
<dbReference type="Pfam" id="PF08780">
    <property type="entry name" value="NTase_sub_bind"/>
    <property type="match status" value="1"/>
</dbReference>
<evidence type="ECO:0000313" key="1">
    <source>
        <dbReference type="EMBL" id="SEM41488.1"/>
    </source>
</evidence>
<gene>
    <name evidence="1" type="ORF">SAMN04488103_10182</name>
</gene>
<sequence>MPLDLTPLDRALSQLETFHALSLQPQDQPVIAEALRMAAIQAFEYSYELCVKMLRRYLEMTEPNPAALDDASFQGLIRLGSERGLLKSDLPVWMDFRRQRGTTSHAYDETKAAQVHAAIPAFLADARVLQAELHRRSAAL</sequence>
<dbReference type="AlphaFoldDB" id="A0A1H7Y843"/>
<dbReference type="NCBIfam" id="TIGR01987">
    <property type="entry name" value="HI0074"/>
    <property type="match status" value="1"/>
</dbReference>
<dbReference type="SUPFAM" id="SSF81593">
    <property type="entry name" value="Nucleotidyltransferase substrate binding subunit/domain"/>
    <property type="match status" value="1"/>
</dbReference>
<dbReference type="EMBL" id="FOCE01000001">
    <property type="protein sequence ID" value="SEM41488.1"/>
    <property type="molecule type" value="Genomic_DNA"/>
</dbReference>